<proteinExistence type="predicted"/>
<dbReference type="EMBL" id="MU069496">
    <property type="protein sequence ID" value="KAF5841034.1"/>
    <property type="molecule type" value="Genomic_DNA"/>
</dbReference>
<evidence type="ECO:0000313" key="2">
    <source>
        <dbReference type="Proteomes" id="UP000815325"/>
    </source>
</evidence>
<protein>
    <recommendedName>
        <fullName evidence="3">Encoded protein</fullName>
    </recommendedName>
</protein>
<organism evidence="1 2">
    <name type="scientific">Dunaliella salina</name>
    <name type="common">Green alga</name>
    <name type="synonym">Protococcus salinus</name>
    <dbReference type="NCBI Taxonomy" id="3046"/>
    <lineage>
        <taxon>Eukaryota</taxon>
        <taxon>Viridiplantae</taxon>
        <taxon>Chlorophyta</taxon>
        <taxon>core chlorophytes</taxon>
        <taxon>Chlorophyceae</taxon>
        <taxon>CS clade</taxon>
        <taxon>Chlamydomonadales</taxon>
        <taxon>Dunaliellaceae</taxon>
        <taxon>Dunaliella</taxon>
    </lineage>
</organism>
<reference evidence="1" key="1">
    <citation type="submission" date="2017-08" db="EMBL/GenBank/DDBJ databases">
        <authorList>
            <person name="Polle J.E."/>
            <person name="Barry K."/>
            <person name="Cushman J."/>
            <person name="Schmutz J."/>
            <person name="Tran D."/>
            <person name="Hathwaick L.T."/>
            <person name="Yim W.C."/>
            <person name="Jenkins J."/>
            <person name="Mckie-Krisberg Z.M."/>
            <person name="Prochnik S."/>
            <person name="Lindquist E."/>
            <person name="Dockter R.B."/>
            <person name="Adam C."/>
            <person name="Molina H."/>
            <person name="Bunkerborg J."/>
            <person name="Jin E."/>
            <person name="Buchheim M."/>
            <person name="Magnuson J."/>
        </authorList>
    </citation>
    <scope>NUCLEOTIDE SEQUENCE</scope>
    <source>
        <strain evidence="1">CCAP 19/18</strain>
    </source>
</reference>
<dbReference type="Proteomes" id="UP000815325">
    <property type="component" value="Unassembled WGS sequence"/>
</dbReference>
<keyword evidence="2" id="KW-1185">Reference proteome</keyword>
<gene>
    <name evidence="1" type="ORF">DUNSADRAFT_14592</name>
</gene>
<evidence type="ECO:0000313" key="1">
    <source>
        <dbReference type="EMBL" id="KAF5841034.1"/>
    </source>
</evidence>
<name>A0ABQ7H2F0_DUNSA</name>
<comment type="caution">
    <text evidence="1">The sequence shown here is derived from an EMBL/GenBank/DDBJ whole genome shotgun (WGS) entry which is preliminary data.</text>
</comment>
<sequence>MREDGRHLRMDNDQYEWMKKLEKRKRKLPKRQRSFTMRGSWTNTWRKKELVL</sequence>
<accession>A0ABQ7H2F0</accession>
<evidence type="ECO:0008006" key="3">
    <source>
        <dbReference type="Google" id="ProtNLM"/>
    </source>
</evidence>